<feature type="compositionally biased region" description="Polar residues" evidence="2">
    <location>
        <begin position="149"/>
        <end position="167"/>
    </location>
</feature>
<organism evidence="3 4">
    <name type="scientific">Tumebacillus flagellatus</name>
    <dbReference type="NCBI Taxonomy" id="1157490"/>
    <lineage>
        <taxon>Bacteria</taxon>
        <taxon>Bacillati</taxon>
        <taxon>Bacillota</taxon>
        <taxon>Bacilli</taxon>
        <taxon>Bacillales</taxon>
        <taxon>Alicyclobacillaceae</taxon>
        <taxon>Tumebacillus</taxon>
    </lineage>
</organism>
<dbReference type="InterPro" id="IPR036679">
    <property type="entry name" value="FlgN-like_sf"/>
</dbReference>
<protein>
    <recommendedName>
        <fullName evidence="5">Flagellar biosynthesis protein FlgN</fullName>
    </recommendedName>
</protein>
<dbReference type="OrthoDB" id="2660802at2"/>
<dbReference type="RefSeq" id="WP_038085637.1">
    <property type="nucleotide sequence ID" value="NZ_JMIR01000006.1"/>
</dbReference>
<evidence type="ECO:0000256" key="1">
    <source>
        <dbReference type="ARBA" id="ARBA00022795"/>
    </source>
</evidence>
<feature type="region of interest" description="Disordered" evidence="2">
    <location>
        <begin position="140"/>
        <end position="167"/>
    </location>
</feature>
<comment type="caution">
    <text evidence="3">The sequence shown here is derived from an EMBL/GenBank/DDBJ whole genome shotgun (WGS) entry which is preliminary data.</text>
</comment>
<name>A0A074LTV5_9BACL</name>
<dbReference type="Gene3D" id="1.20.58.300">
    <property type="entry name" value="FlgN-like"/>
    <property type="match status" value="1"/>
</dbReference>
<sequence>MSGLKPICNVIQSLLQEHEALLKLSQLKRDSLIKGDIETLNLLVQREMKHIPTIDRLEKERAGLVRLYALRVGASADDMTAEKLHELSKNDPEASTLQELTARLRKVLFDLKDLNEQNKLLLDQSMQLVDLTIELLTQSPSVPTYGDSGESNSPYQTGRTSFFDSKA</sequence>
<evidence type="ECO:0000313" key="3">
    <source>
        <dbReference type="EMBL" id="KEO84065.1"/>
    </source>
</evidence>
<dbReference type="STRING" id="1157490.EL26_06270"/>
<evidence type="ECO:0000256" key="2">
    <source>
        <dbReference type="SAM" id="MobiDB-lite"/>
    </source>
</evidence>
<dbReference type="SUPFAM" id="SSF140566">
    <property type="entry name" value="FlgN-like"/>
    <property type="match status" value="1"/>
</dbReference>
<accession>A0A074LTV5</accession>
<dbReference type="Pfam" id="PF05130">
    <property type="entry name" value="FlgN"/>
    <property type="match status" value="1"/>
</dbReference>
<gene>
    <name evidence="3" type="ORF">EL26_06270</name>
</gene>
<evidence type="ECO:0008006" key="5">
    <source>
        <dbReference type="Google" id="ProtNLM"/>
    </source>
</evidence>
<dbReference type="AlphaFoldDB" id="A0A074LTV5"/>
<dbReference type="EMBL" id="JMIR01000006">
    <property type="protein sequence ID" value="KEO84065.1"/>
    <property type="molecule type" value="Genomic_DNA"/>
</dbReference>
<dbReference type="GO" id="GO:0044780">
    <property type="term" value="P:bacterial-type flagellum assembly"/>
    <property type="evidence" value="ECO:0007669"/>
    <property type="project" value="InterPro"/>
</dbReference>
<dbReference type="InterPro" id="IPR007809">
    <property type="entry name" value="FlgN-like"/>
</dbReference>
<evidence type="ECO:0000313" key="4">
    <source>
        <dbReference type="Proteomes" id="UP000027931"/>
    </source>
</evidence>
<proteinExistence type="predicted"/>
<keyword evidence="4" id="KW-1185">Reference proteome</keyword>
<dbReference type="Proteomes" id="UP000027931">
    <property type="component" value="Unassembled WGS sequence"/>
</dbReference>
<reference evidence="3 4" key="1">
    <citation type="journal article" date="2013" name="Int. J. Syst. Evol. Microbiol.">
        <title>Tumebacillus flagellatus sp. nov., an alpha-amylase/pullulanase-producing bacterium isolated from cassava wastewater.</title>
        <authorList>
            <person name="Wang Q."/>
            <person name="Xie N."/>
            <person name="Qin Y."/>
            <person name="Shen N."/>
            <person name="Zhu J."/>
            <person name="Mi H."/>
            <person name="Huang R."/>
        </authorList>
    </citation>
    <scope>NUCLEOTIDE SEQUENCE [LARGE SCALE GENOMIC DNA]</scope>
    <source>
        <strain evidence="3 4">GST4</strain>
    </source>
</reference>
<keyword evidence="1" id="KW-1005">Bacterial flagellum biogenesis</keyword>
<dbReference type="eggNOG" id="COG3418">
    <property type="taxonomic scope" value="Bacteria"/>
</dbReference>